<dbReference type="PANTHER" id="PTHR43022">
    <property type="entry name" value="PROTEIN SMF"/>
    <property type="match status" value="1"/>
</dbReference>
<dbReference type="OrthoDB" id="9785707at2"/>
<protein>
    <recommendedName>
        <fullName evidence="2">Smf/DprA SLOG domain-containing protein</fullName>
    </recommendedName>
</protein>
<evidence type="ECO:0000313" key="4">
    <source>
        <dbReference type="Proteomes" id="UP000243540"/>
    </source>
</evidence>
<proteinExistence type="inferred from homology"/>
<dbReference type="InterPro" id="IPR003488">
    <property type="entry name" value="DprA"/>
</dbReference>
<evidence type="ECO:0000313" key="3">
    <source>
        <dbReference type="EMBL" id="OTA29341.1"/>
    </source>
</evidence>
<comment type="caution">
    <text evidence="3">The sequence shown here is derived from an EMBL/GenBank/DDBJ whole genome shotgun (WGS) entry which is preliminary data.</text>
</comment>
<dbReference type="Proteomes" id="UP000243540">
    <property type="component" value="Unassembled WGS sequence"/>
</dbReference>
<dbReference type="InterPro" id="IPR057666">
    <property type="entry name" value="DrpA_SLOG"/>
</dbReference>
<evidence type="ECO:0000256" key="1">
    <source>
        <dbReference type="ARBA" id="ARBA00006525"/>
    </source>
</evidence>
<evidence type="ECO:0000259" key="2">
    <source>
        <dbReference type="Pfam" id="PF02481"/>
    </source>
</evidence>
<name>A0A1Y2SZC7_9BIFI</name>
<sequence>MTGEYVFPDEDAALLALLRIKNTEQTWASIAGDVLLEKSASRLLAHTLDPSIPLQEVELYSPGYIQEGLFLDEDSQREIEREYDKACSDLRKWADQGLDFVSILSDRYPQQLASVHDAPPFLFASGILYPQDRGVSVVGSRQCTPAAAAFARDVTHMLVAQNLSVIAGLAEGIDAVAHRTALDDGGRTVACIGTGINLVYPPSHRDLQNEIEQKGLVLSQFYPDTEPTKQTFPLRNAVMSGYGIASIIVEASEYSGTRSQARQAQEQGRPIILHESVVEGTQWAKKYVQNGVPAPGVFVVRTVQDVEECLERILSVYERDIDALMQQMEGMSHG</sequence>
<dbReference type="SUPFAM" id="SSF102405">
    <property type="entry name" value="MCP/YpsA-like"/>
    <property type="match status" value="1"/>
</dbReference>
<gene>
    <name evidence="3" type="ORF">B9T39_04110</name>
</gene>
<organism evidence="3 4">
    <name type="scientific">Alloscardovia macacae</name>
    <dbReference type="NCBI Taxonomy" id="1160091"/>
    <lineage>
        <taxon>Bacteria</taxon>
        <taxon>Bacillati</taxon>
        <taxon>Actinomycetota</taxon>
        <taxon>Actinomycetes</taxon>
        <taxon>Bifidobacteriales</taxon>
        <taxon>Bifidobacteriaceae</taxon>
        <taxon>Alloscardovia</taxon>
    </lineage>
</organism>
<dbReference type="STRING" id="1160091.B9T39_04110"/>
<dbReference type="GO" id="GO:0009294">
    <property type="term" value="P:DNA-mediated transformation"/>
    <property type="evidence" value="ECO:0007669"/>
    <property type="project" value="InterPro"/>
</dbReference>
<dbReference type="Pfam" id="PF02481">
    <property type="entry name" value="DNA_processg_A"/>
    <property type="match status" value="1"/>
</dbReference>
<reference evidence="3 4" key="1">
    <citation type="submission" date="2017-04" db="EMBL/GenBank/DDBJ databases">
        <title>Draft genome sequences of Alloscardovia macacae UMA81211 and UMA81212 isolated from the feces of a rhesus macaque (Macaca mulatta).</title>
        <authorList>
            <person name="Albert K."/>
            <person name="Sela D.A."/>
        </authorList>
    </citation>
    <scope>NUCLEOTIDE SEQUENCE [LARGE SCALE GENOMIC DNA]</scope>
    <source>
        <strain evidence="3 4">UMA81212</strain>
    </source>
</reference>
<accession>A0A1Y2SZC7</accession>
<feature type="domain" description="Smf/DprA SLOG" evidence="2">
    <location>
        <begin position="100"/>
        <end position="279"/>
    </location>
</feature>
<dbReference type="AlphaFoldDB" id="A0A1Y2SZC7"/>
<comment type="similarity">
    <text evidence="1">Belongs to the DprA/Smf family.</text>
</comment>
<dbReference type="PANTHER" id="PTHR43022:SF1">
    <property type="entry name" value="PROTEIN SMF"/>
    <property type="match status" value="1"/>
</dbReference>
<dbReference type="Gene3D" id="3.40.50.450">
    <property type="match status" value="1"/>
</dbReference>
<dbReference type="EMBL" id="NEKC01000007">
    <property type="protein sequence ID" value="OTA29341.1"/>
    <property type="molecule type" value="Genomic_DNA"/>
</dbReference>
<dbReference type="RefSeq" id="WP_086106585.1">
    <property type="nucleotide sequence ID" value="NZ_NEKB01000003.1"/>
</dbReference>